<dbReference type="GO" id="GO:0004672">
    <property type="term" value="F:protein kinase activity"/>
    <property type="evidence" value="ECO:0007669"/>
    <property type="project" value="InterPro"/>
</dbReference>
<feature type="domain" description="Protein kinase" evidence="3">
    <location>
        <begin position="1"/>
        <end position="112"/>
    </location>
</feature>
<dbReference type="Proteomes" id="UP001187192">
    <property type="component" value="Unassembled WGS sequence"/>
</dbReference>
<dbReference type="InterPro" id="IPR001245">
    <property type="entry name" value="Ser-Thr/Tyr_kinase_cat_dom"/>
</dbReference>
<dbReference type="GO" id="GO:0005524">
    <property type="term" value="F:ATP binding"/>
    <property type="evidence" value="ECO:0007669"/>
    <property type="project" value="UniProtKB-KW"/>
</dbReference>
<accession>A0AA88EDV1</accession>
<dbReference type="PANTHER" id="PTHR46008:SF25">
    <property type="entry name" value="PROTEIN KINASE DOMAIN-CONTAINING PROTEIN"/>
    <property type="match status" value="1"/>
</dbReference>
<dbReference type="PROSITE" id="PS50011">
    <property type="entry name" value="PROTEIN_KINASE_DOM"/>
    <property type="match status" value="1"/>
</dbReference>
<dbReference type="EMBL" id="BTGU01015163">
    <property type="protein sequence ID" value="GMN71260.1"/>
    <property type="molecule type" value="Genomic_DNA"/>
</dbReference>
<gene>
    <name evidence="4" type="ORF">TIFTF001_054591</name>
</gene>
<dbReference type="PANTHER" id="PTHR46008">
    <property type="entry name" value="LEAF RUST 10 DISEASE-RESISTANCE LOCUS RECEPTOR-LIKE PROTEIN KINASE-LIKE 1.4"/>
    <property type="match status" value="1"/>
</dbReference>
<dbReference type="Gene3D" id="1.10.510.10">
    <property type="entry name" value="Transferase(Phosphotransferase) domain 1"/>
    <property type="match status" value="1"/>
</dbReference>
<name>A0AA88EDV1_FICCA</name>
<evidence type="ECO:0000256" key="2">
    <source>
        <dbReference type="ARBA" id="ARBA00022840"/>
    </source>
</evidence>
<dbReference type="InterPro" id="IPR000719">
    <property type="entry name" value="Prot_kinase_dom"/>
</dbReference>
<evidence type="ECO:0000313" key="5">
    <source>
        <dbReference type="Proteomes" id="UP001187192"/>
    </source>
</evidence>
<comment type="caution">
    <text evidence="4">The sequence shown here is derived from an EMBL/GenBank/DDBJ whole genome shotgun (WGS) entry which is preliminary data.</text>
</comment>
<dbReference type="AlphaFoldDB" id="A0AA88EDV1"/>
<proteinExistence type="predicted"/>
<feature type="non-terminal residue" evidence="4">
    <location>
        <position position="112"/>
    </location>
</feature>
<keyword evidence="1" id="KW-0547">Nucleotide-binding</keyword>
<keyword evidence="5" id="KW-1185">Reference proteome</keyword>
<evidence type="ECO:0000259" key="3">
    <source>
        <dbReference type="PROSITE" id="PS50011"/>
    </source>
</evidence>
<organism evidence="4 5">
    <name type="scientific">Ficus carica</name>
    <name type="common">Common fig</name>
    <dbReference type="NCBI Taxonomy" id="3494"/>
    <lineage>
        <taxon>Eukaryota</taxon>
        <taxon>Viridiplantae</taxon>
        <taxon>Streptophyta</taxon>
        <taxon>Embryophyta</taxon>
        <taxon>Tracheophyta</taxon>
        <taxon>Spermatophyta</taxon>
        <taxon>Magnoliopsida</taxon>
        <taxon>eudicotyledons</taxon>
        <taxon>Gunneridae</taxon>
        <taxon>Pentapetalae</taxon>
        <taxon>rosids</taxon>
        <taxon>fabids</taxon>
        <taxon>Rosales</taxon>
        <taxon>Moraceae</taxon>
        <taxon>Ficeae</taxon>
        <taxon>Ficus</taxon>
    </lineage>
</organism>
<evidence type="ECO:0000313" key="4">
    <source>
        <dbReference type="EMBL" id="GMN71260.1"/>
    </source>
</evidence>
<keyword evidence="2" id="KW-0067">ATP-binding</keyword>
<dbReference type="InterPro" id="IPR011009">
    <property type="entry name" value="Kinase-like_dom_sf"/>
</dbReference>
<reference evidence="4" key="1">
    <citation type="submission" date="2023-07" db="EMBL/GenBank/DDBJ databases">
        <title>draft genome sequence of fig (Ficus carica).</title>
        <authorList>
            <person name="Takahashi T."/>
            <person name="Nishimura K."/>
        </authorList>
    </citation>
    <scope>NUCLEOTIDE SEQUENCE</scope>
</reference>
<dbReference type="Pfam" id="PF07714">
    <property type="entry name" value="PK_Tyr_Ser-Thr"/>
    <property type="match status" value="1"/>
</dbReference>
<evidence type="ECO:0000256" key="1">
    <source>
        <dbReference type="ARBA" id="ARBA00022741"/>
    </source>
</evidence>
<sequence>MTETSHISTCAQGTLGYLDPEYSLNFQLTDKSDVYSFRVVLLKLLTSKKAIDFNREEEDVNLAVYVKKILREESEQSGVRDYEGFGVRSLAVACLDDRRQNRPSMKQVAEEI</sequence>
<protein>
    <recommendedName>
        <fullName evidence="3">Protein kinase domain-containing protein</fullName>
    </recommendedName>
</protein>
<dbReference type="SUPFAM" id="SSF56112">
    <property type="entry name" value="Protein kinase-like (PK-like)"/>
    <property type="match status" value="1"/>
</dbReference>